<evidence type="ECO:0000313" key="2">
    <source>
        <dbReference type="Proteomes" id="UP000724874"/>
    </source>
</evidence>
<proteinExistence type="predicted"/>
<organism evidence="1 2">
    <name type="scientific">Gymnopilus junonius</name>
    <name type="common">Spectacular rustgill mushroom</name>
    <name type="synonym">Gymnopilus spectabilis subsp. junonius</name>
    <dbReference type="NCBI Taxonomy" id="109634"/>
    <lineage>
        <taxon>Eukaryota</taxon>
        <taxon>Fungi</taxon>
        <taxon>Dikarya</taxon>
        <taxon>Basidiomycota</taxon>
        <taxon>Agaricomycotina</taxon>
        <taxon>Agaricomycetes</taxon>
        <taxon>Agaricomycetidae</taxon>
        <taxon>Agaricales</taxon>
        <taxon>Agaricineae</taxon>
        <taxon>Hymenogastraceae</taxon>
        <taxon>Gymnopilus</taxon>
    </lineage>
</organism>
<sequence length="164" mass="18228">MSDPMAEPSVAPTHILALSSSRPPRNTSSPKQVTLYAIHSMVFAANCNSFPLLPFSPASTREGNKTNTVTLPVVHFALPAPDSFIILSTYIYTKSANYLRYELFPPNWASDVQSVVKKALFIHGLWANARAFGVVDTAFWEVIDECWRKVIRALSELTDWKPSA</sequence>
<dbReference type="AlphaFoldDB" id="A0A9P5TUU6"/>
<comment type="caution">
    <text evidence="1">The sequence shown here is derived from an EMBL/GenBank/DDBJ whole genome shotgun (WGS) entry which is preliminary data.</text>
</comment>
<protein>
    <submittedName>
        <fullName evidence="1">Uncharacterized protein</fullName>
    </submittedName>
</protein>
<name>A0A9P5TUU6_GYMJU</name>
<gene>
    <name evidence="1" type="ORF">CPB84DRAFT_1761343</name>
</gene>
<dbReference type="Proteomes" id="UP000724874">
    <property type="component" value="Unassembled WGS sequence"/>
</dbReference>
<accession>A0A9P5TUU6</accession>
<evidence type="ECO:0000313" key="1">
    <source>
        <dbReference type="EMBL" id="KAF8912132.1"/>
    </source>
</evidence>
<keyword evidence="2" id="KW-1185">Reference proteome</keyword>
<dbReference type="OrthoDB" id="2570975at2759"/>
<reference evidence="1" key="1">
    <citation type="submission" date="2020-11" db="EMBL/GenBank/DDBJ databases">
        <authorList>
            <consortium name="DOE Joint Genome Institute"/>
            <person name="Ahrendt S."/>
            <person name="Riley R."/>
            <person name="Andreopoulos W."/>
            <person name="LaButti K."/>
            <person name="Pangilinan J."/>
            <person name="Ruiz-duenas F.J."/>
            <person name="Barrasa J.M."/>
            <person name="Sanchez-Garcia M."/>
            <person name="Camarero S."/>
            <person name="Miyauchi S."/>
            <person name="Serrano A."/>
            <person name="Linde D."/>
            <person name="Babiker R."/>
            <person name="Drula E."/>
            <person name="Ayuso-Fernandez I."/>
            <person name="Pacheco R."/>
            <person name="Padilla G."/>
            <person name="Ferreira P."/>
            <person name="Barriuso J."/>
            <person name="Kellner H."/>
            <person name="Castanera R."/>
            <person name="Alfaro M."/>
            <person name="Ramirez L."/>
            <person name="Pisabarro A.G."/>
            <person name="Kuo A."/>
            <person name="Tritt A."/>
            <person name="Lipzen A."/>
            <person name="He G."/>
            <person name="Yan M."/>
            <person name="Ng V."/>
            <person name="Cullen D."/>
            <person name="Martin F."/>
            <person name="Rosso M.-N."/>
            <person name="Henrissat B."/>
            <person name="Hibbett D."/>
            <person name="Martinez A.T."/>
            <person name="Grigoriev I.V."/>
        </authorList>
    </citation>
    <scope>NUCLEOTIDE SEQUENCE</scope>
    <source>
        <strain evidence="1">AH 44721</strain>
    </source>
</reference>
<dbReference type="EMBL" id="JADNYJ010000003">
    <property type="protein sequence ID" value="KAF8912132.1"/>
    <property type="molecule type" value="Genomic_DNA"/>
</dbReference>